<evidence type="ECO:0000313" key="1">
    <source>
        <dbReference type="EMBL" id="AMY09340.1"/>
    </source>
</evidence>
<proteinExistence type="predicted"/>
<dbReference type="AlphaFoldDB" id="A0A143PMD2"/>
<gene>
    <name evidence="1" type="ORF">LuPra_02555</name>
</gene>
<dbReference type="STRING" id="1855912.LuPra_02555"/>
<dbReference type="OrthoDB" id="9800027at2"/>
<keyword evidence="2" id="KW-1185">Reference proteome</keyword>
<dbReference type="EMBL" id="CP015136">
    <property type="protein sequence ID" value="AMY09340.1"/>
    <property type="molecule type" value="Genomic_DNA"/>
</dbReference>
<evidence type="ECO:0000313" key="2">
    <source>
        <dbReference type="Proteomes" id="UP000076079"/>
    </source>
</evidence>
<evidence type="ECO:0008006" key="3">
    <source>
        <dbReference type="Google" id="ProtNLM"/>
    </source>
</evidence>
<sequence>MPKFVIERDLSPGQVPSDDQIREDSLKSLQVLRELGPETQWIQGYVTDDKIYCIYYAPDESLVLEHARRGGFRADRVTAVRRLLDPTNFQ</sequence>
<reference evidence="1 2" key="1">
    <citation type="journal article" date="2016" name="Genome Announc.">
        <title>First Complete Genome Sequence of a Subdivision 6 Acidobacterium Strain.</title>
        <authorList>
            <person name="Huang S."/>
            <person name="Vieira S."/>
            <person name="Bunk B."/>
            <person name="Riedel T."/>
            <person name="Sproer C."/>
            <person name="Overmann J."/>
        </authorList>
    </citation>
    <scope>NUCLEOTIDE SEQUENCE [LARGE SCALE GENOMIC DNA]</scope>
    <source>
        <strain evidence="2">DSM 100886 HEG_-6_39</strain>
    </source>
</reference>
<dbReference type="KEGG" id="abac:LuPra_02555"/>
<dbReference type="Proteomes" id="UP000076079">
    <property type="component" value="Chromosome"/>
</dbReference>
<reference evidence="2" key="2">
    <citation type="submission" date="2016-04" db="EMBL/GenBank/DDBJ databases">
        <title>First Complete Genome Sequence of a Subdivision 6 Acidobacterium.</title>
        <authorList>
            <person name="Huang S."/>
            <person name="Vieira S."/>
            <person name="Bunk B."/>
            <person name="Riedel T."/>
            <person name="Sproeer C."/>
            <person name="Overmann J."/>
        </authorList>
    </citation>
    <scope>NUCLEOTIDE SEQUENCE [LARGE SCALE GENOMIC DNA]</scope>
    <source>
        <strain evidence="2">DSM 100886 HEG_-6_39</strain>
    </source>
</reference>
<organism evidence="1 2">
    <name type="scientific">Luteitalea pratensis</name>
    <dbReference type="NCBI Taxonomy" id="1855912"/>
    <lineage>
        <taxon>Bacteria</taxon>
        <taxon>Pseudomonadati</taxon>
        <taxon>Acidobacteriota</taxon>
        <taxon>Vicinamibacteria</taxon>
        <taxon>Vicinamibacterales</taxon>
        <taxon>Vicinamibacteraceae</taxon>
        <taxon>Luteitalea</taxon>
    </lineage>
</organism>
<dbReference type="Pfam" id="PF14026">
    <property type="entry name" value="SCO4226-like"/>
    <property type="match status" value="1"/>
</dbReference>
<dbReference type="InterPro" id="IPR025336">
    <property type="entry name" value="SCO4226-like"/>
</dbReference>
<protein>
    <recommendedName>
        <fullName evidence="3">DUF4242 domain-containing protein</fullName>
    </recommendedName>
</protein>
<name>A0A143PMD2_LUTPR</name>
<accession>A0A143PMD2</accession>